<organism evidence="2 3">
    <name type="scientific">Klebsiella oxytoca</name>
    <dbReference type="NCBI Taxonomy" id="571"/>
    <lineage>
        <taxon>Bacteria</taxon>
        <taxon>Pseudomonadati</taxon>
        <taxon>Pseudomonadota</taxon>
        <taxon>Gammaproteobacteria</taxon>
        <taxon>Enterobacterales</taxon>
        <taxon>Enterobacteriaceae</taxon>
        <taxon>Klebsiella/Raoultella group</taxon>
        <taxon>Klebsiella</taxon>
    </lineage>
</organism>
<protein>
    <submittedName>
        <fullName evidence="2">DNA-binding protein</fullName>
    </submittedName>
</protein>
<evidence type="ECO:0000313" key="2">
    <source>
        <dbReference type="EMBL" id="HAT1683812.1"/>
    </source>
</evidence>
<feature type="region of interest" description="Disordered" evidence="1">
    <location>
        <begin position="1"/>
        <end position="20"/>
    </location>
</feature>
<dbReference type="Proteomes" id="UP000856143">
    <property type="component" value="Unassembled WGS sequence"/>
</dbReference>
<evidence type="ECO:0000313" key="3">
    <source>
        <dbReference type="Proteomes" id="UP000856143"/>
    </source>
</evidence>
<reference evidence="2" key="2">
    <citation type="submission" date="2020-11" db="EMBL/GenBank/DDBJ databases">
        <authorList>
            <consortium name="NCBI Pathogen Detection Project"/>
        </authorList>
    </citation>
    <scope>NUCLEOTIDE SEQUENCE</scope>
    <source>
        <strain evidence="2">R404</strain>
    </source>
</reference>
<gene>
    <name evidence="2" type="ORF">I8Y21_004569</name>
</gene>
<accession>A0AAN5LBL4</accession>
<reference evidence="2" key="1">
    <citation type="journal article" date="2018" name="Genome Biol.">
        <title>SKESA: strategic k-mer extension for scrupulous assemblies.</title>
        <authorList>
            <person name="Souvorov A."/>
            <person name="Agarwala R."/>
            <person name="Lipman D.J."/>
        </authorList>
    </citation>
    <scope>NUCLEOTIDE SEQUENCE</scope>
    <source>
        <strain evidence="2">R404</strain>
    </source>
</reference>
<comment type="caution">
    <text evidence="2">The sequence shown here is derived from an EMBL/GenBank/DDBJ whole genome shotgun (WGS) entry which is preliminary data.</text>
</comment>
<name>A0AAN5LBL4_KLEOX</name>
<proteinExistence type="predicted"/>
<keyword evidence="2" id="KW-0238">DNA-binding</keyword>
<dbReference type="AlphaFoldDB" id="A0AAN5LBL4"/>
<sequence length="95" mass="11181">MSKLLNMPDENPTPGFLPLEYPYRDKDGNPVLDETLREYAERTGKNLHAIQWHADKGNIPILQKKKWGARRVNLYAMFLKTVREAHRYAEDDYGY</sequence>
<dbReference type="EMBL" id="DACSEO010000075">
    <property type="protein sequence ID" value="HAT1683812.1"/>
    <property type="molecule type" value="Genomic_DNA"/>
</dbReference>
<evidence type="ECO:0000256" key="1">
    <source>
        <dbReference type="SAM" id="MobiDB-lite"/>
    </source>
</evidence>
<dbReference type="GO" id="GO:0003677">
    <property type="term" value="F:DNA binding"/>
    <property type="evidence" value="ECO:0007669"/>
    <property type="project" value="UniProtKB-KW"/>
</dbReference>